<dbReference type="GO" id="GO:0051287">
    <property type="term" value="F:NAD binding"/>
    <property type="evidence" value="ECO:0007669"/>
    <property type="project" value="InterPro"/>
</dbReference>
<evidence type="ECO:0000256" key="1">
    <source>
        <dbReference type="ARBA" id="ARBA00004862"/>
    </source>
</evidence>
<dbReference type="GeneID" id="82880257"/>
<evidence type="ECO:0000313" key="13">
    <source>
        <dbReference type="Proteomes" id="UP000315353"/>
    </source>
</evidence>
<dbReference type="Pfam" id="PF01118">
    <property type="entry name" value="Semialdhyde_dh"/>
    <property type="match status" value="1"/>
</dbReference>
<dbReference type="NCBIfam" id="TIGR01850">
    <property type="entry name" value="argC"/>
    <property type="match status" value="1"/>
</dbReference>
<dbReference type="EMBL" id="BJNB01000052">
    <property type="protein sequence ID" value="GEB98783.1"/>
    <property type="molecule type" value="Genomic_DNA"/>
</dbReference>
<keyword evidence="12" id="KW-1185">Reference proteome</keyword>
<dbReference type="Pfam" id="PF22698">
    <property type="entry name" value="Semialdhyde_dhC_1"/>
    <property type="match status" value="1"/>
</dbReference>
<dbReference type="Proteomes" id="UP000185479">
    <property type="component" value="Chromosome"/>
</dbReference>
<protein>
    <recommendedName>
        <fullName evidence="7">N-acetyl-gamma-glutamyl-phosphate reductase</fullName>
        <shortName evidence="7">AGPR</shortName>
        <ecNumber evidence="7">1.2.1.38</ecNumber>
    </recommendedName>
    <alternativeName>
        <fullName evidence="7">N-acetyl-glutamate semialdehyde dehydrogenase</fullName>
        <shortName evidence="7">NAGSA dehydrogenase</shortName>
    </alternativeName>
</protein>
<evidence type="ECO:0000256" key="4">
    <source>
        <dbReference type="ARBA" id="ARBA00022857"/>
    </source>
</evidence>
<dbReference type="FunFam" id="3.30.360.10:FF:000014">
    <property type="entry name" value="N-acetyl-gamma-glutamyl-phosphate reductase"/>
    <property type="match status" value="1"/>
</dbReference>
<sequence>MSINVAVAGATGYAGGEILRLLLRHPAYLAGELKIGALTGHSNAGESVGSLMPHLPQLREREIVDTTVENLRGHDVVFLGLPHGHSAEIGRQLGPEVLVIDCAADFRLRNESDWHDFYNGDYAGCWPYGIPEIPGNRELLRETKRVAVPGCFPTTITLGTLPAVSAGLIEPSLSVVAVTGVSGAGKKANVKLLGAETMGNLRAYSPGGTHRHTPEIIQNLSPFSDSEVSVSFTPVLAPLTRGILAIITAPLADGVDKLQVRAAYEKFYAEETFCNVLPEGIQPETQNVSGSNMVHIQTHVDGRAGQLVISAALDNLTKGTGGAAVQCMNLALGLEETAGLPCAGLAP</sequence>
<evidence type="ECO:0000313" key="9">
    <source>
        <dbReference type="EMBL" id="APT86756.1"/>
    </source>
</evidence>
<dbReference type="STRING" id="28028.CFLV_05850"/>
<proteinExistence type="inferred from homology"/>
<evidence type="ECO:0000256" key="7">
    <source>
        <dbReference type="HAMAP-Rule" id="MF_00150"/>
    </source>
</evidence>
<dbReference type="GO" id="GO:0006526">
    <property type="term" value="P:L-arginine biosynthetic process"/>
    <property type="evidence" value="ECO:0007669"/>
    <property type="project" value="UniProtKB-UniRule"/>
</dbReference>
<keyword evidence="5 7" id="KW-0560">Oxidoreductase</keyword>
<dbReference type="InterPro" id="IPR000706">
    <property type="entry name" value="AGPR_type-1"/>
</dbReference>
<comment type="subcellular location">
    <subcellularLocation>
        <location evidence="7">Cytoplasm</location>
    </subcellularLocation>
</comment>
<evidence type="ECO:0000313" key="11">
    <source>
        <dbReference type="EMBL" id="GEB98783.1"/>
    </source>
</evidence>
<dbReference type="KEGG" id="cfc:CFLV_05850"/>
<dbReference type="InterPro" id="IPR050085">
    <property type="entry name" value="AGPR"/>
</dbReference>
<dbReference type="CDD" id="cd23934">
    <property type="entry name" value="AGPR_1_C"/>
    <property type="match status" value="1"/>
</dbReference>
<keyword evidence="2 7" id="KW-0055">Arginine biosynthesis</keyword>
<dbReference type="Gene3D" id="3.40.50.720">
    <property type="entry name" value="NAD(P)-binding Rossmann-like Domain"/>
    <property type="match status" value="1"/>
</dbReference>
<feature type="domain" description="Semialdehyde dehydrogenase NAD-binding" evidence="8">
    <location>
        <begin position="4"/>
        <end position="141"/>
    </location>
</feature>
<dbReference type="SMART" id="SM00859">
    <property type="entry name" value="Semialdhyde_dh"/>
    <property type="match status" value="1"/>
</dbReference>
<dbReference type="InterPro" id="IPR000534">
    <property type="entry name" value="Semialdehyde_DH_NAD-bd"/>
</dbReference>
<accession>A0A1L7CLM8</accession>
<dbReference type="EC" id="1.2.1.38" evidence="7"/>
<dbReference type="CDD" id="cd24148">
    <property type="entry name" value="AGPR_1_actinobacAGPR_like"/>
    <property type="match status" value="1"/>
</dbReference>
<dbReference type="InterPro" id="IPR058924">
    <property type="entry name" value="AGPR_dimerisation_dom"/>
</dbReference>
<dbReference type="KEGG" id="cfc:CFLV_05950"/>
<dbReference type="RefSeq" id="WP_075729747.1">
    <property type="nucleotide sequence ID" value="NZ_BJNB01000052.1"/>
</dbReference>
<keyword evidence="4 7" id="KW-0521">NADP</keyword>
<feature type="active site" evidence="7">
    <location>
        <position position="151"/>
    </location>
</feature>
<dbReference type="GO" id="GO:0005737">
    <property type="term" value="C:cytoplasm"/>
    <property type="evidence" value="ECO:0007669"/>
    <property type="project" value="UniProtKB-SubCell"/>
</dbReference>
<evidence type="ECO:0000313" key="12">
    <source>
        <dbReference type="Proteomes" id="UP000185479"/>
    </source>
</evidence>
<evidence type="ECO:0000259" key="8">
    <source>
        <dbReference type="SMART" id="SM00859"/>
    </source>
</evidence>
<gene>
    <name evidence="7 11" type="primary">argC</name>
    <name evidence="11" type="ORF">CFL01nite_22780</name>
    <name evidence="9" type="ORF">CFLV_05850</name>
    <name evidence="10" type="ORF">CFLV_05950</name>
</gene>
<comment type="similarity">
    <text evidence="7">Belongs to the NAGSA dehydrogenase family. Type 1 subfamily.</text>
</comment>
<evidence type="ECO:0000256" key="3">
    <source>
        <dbReference type="ARBA" id="ARBA00022605"/>
    </source>
</evidence>
<dbReference type="EMBL" id="CP009246">
    <property type="protein sequence ID" value="APT86756.1"/>
    <property type="molecule type" value="Genomic_DNA"/>
</dbReference>
<dbReference type="EMBL" id="CP009246">
    <property type="protein sequence ID" value="APT86772.1"/>
    <property type="molecule type" value="Genomic_DNA"/>
</dbReference>
<keyword evidence="3 7" id="KW-0028">Amino-acid biosynthesis</keyword>
<organism evidence="9 12">
    <name type="scientific">Corynebacterium flavescens</name>
    <dbReference type="NCBI Taxonomy" id="28028"/>
    <lineage>
        <taxon>Bacteria</taxon>
        <taxon>Bacillati</taxon>
        <taxon>Actinomycetota</taxon>
        <taxon>Actinomycetes</taxon>
        <taxon>Mycobacteriales</taxon>
        <taxon>Corynebacteriaceae</taxon>
        <taxon>Corynebacterium</taxon>
    </lineage>
</organism>
<dbReference type="Proteomes" id="UP000315353">
    <property type="component" value="Unassembled WGS sequence"/>
</dbReference>
<evidence type="ECO:0000256" key="5">
    <source>
        <dbReference type="ARBA" id="ARBA00023002"/>
    </source>
</evidence>
<dbReference type="GO" id="GO:0003942">
    <property type="term" value="F:N-acetyl-gamma-glutamyl-phosphate reductase activity"/>
    <property type="evidence" value="ECO:0007669"/>
    <property type="project" value="UniProtKB-UniRule"/>
</dbReference>
<comment type="pathway">
    <text evidence="1 7">Amino-acid biosynthesis; L-arginine biosynthesis; N(2)-acetyl-L-ornithine from L-glutamate: step 3/4.</text>
</comment>
<dbReference type="SUPFAM" id="SSF51735">
    <property type="entry name" value="NAD(P)-binding Rossmann-fold domains"/>
    <property type="match status" value="1"/>
</dbReference>
<evidence type="ECO:0000256" key="2">
    <source>
        <dbReference type="ARBA" id="ARBA00022571"/>
    </source>
</evidence>
<dbReference type="AlphaFoldDB" id="A0A1L7CLM8"/>
<dbReference type="OrthoDB" id="9801289at2"/>
<dbReference type="Gene3D" id="3.30.360.10">
    <property type="entry name" value="Dihydrodipicolinate Reductase, domain 2"/>
    <property type="match status" value="1"/>
</dbReference>
<reference evidence="9 12" key="1">
    <citation type="submission" date="2014-08" db="EMBL/GenBank/DDBJ databases">
        <title>Complete genome sequence of Corynebacterium flavescens OJ8(T)(=DSM 20296(T)), isolated from cheese.</title>
        <authorList>
            <person name="Ruckert C."/>
            <person name="Albersmeier A."/>
            <person name="Winkler A."/>
            <person name="Kalinowski J."/>
        </authorList>
    </citation>
    <scope>NUCLEOTIDE SEQUENCE [LARGE SCALE GENOMIC DNA]</scope>
    <source>
        <strain evidence="9 12">OJ8</strain>
    </source>
</reference>
<keyword evidence="7" id="KW-0963">Cytoplasm</keyword>
<comment type="catalytic activity">
    <reaction evidence="6 7">
        <text>N-acetyl-L-glutamate 5-semialdehyde + phosphate + NADP(+) = N-acetyl-L-glutamyl 5-phosphate + NADPH + H(+)</text>
        <dbReference type="Rhea" id="RHEA:21588"/>
        <dbReference type="ChEBI" id="CHEBI:15378"/>
        <dbReference type="ChEBI" id="CHEBI:29123"/>
        <dbReference type="ChEBI" id="CHEBI:43474"/>
        <dbReference type="ChEBI" id="CHEBI:57783"/>
        <dbReference type="ChEBI" id="CHEBI:57936"/>
        <dbReference type="ChEBI" id="CHEBI:58349"/>
        <dbReference type="EC" id="1.2.1.38"/>
    </reaction>
</comment>
<dbReference type="GO" id="GO:0070401">
    <property type="term" value="F:NADP+ binding"/>
    <property type="evidence" value="ECO:0007669"/>
    <property type="project" value="InterPro"/>
</dbReference>
<dbReference type="HAMAP" id="MF_00150">
    <property type="entry name" value="ArgC_type1"/>
    <property type="match status" value="1"/>
</dbReference>
<reference evidence="11 13" key="2">
    <citation type="submission" date="2019-06" db="EMBL/GenBank/DDBJ databases">
        <title>Whole genome shotgun sequence of Corynebacterium flavescens NBRC 14136.</title>
        <authorList>
            <person name="Hosoyama A."/>
            <person name="Uohara A."/>
            <person name="Ohji S."/>
            <person name="Ichikawa N."/>
        </authorList>
    </citation>
    <scope>NUCLEOTIDE SEQUENCE [LARGE SCALE GENOMIC DNA]</scope>
    <source>
        <strain evidence="11 13">NBRC 14136</strain>
    </source>
</reference>
<dbReference type="SUPFAM" id="SSF55347">
    <property type="entry name" value="Glyceraldehyde-3-phosphate dehydrogenase-like, C-terminal domain"/>
    <property type="match status" value="1"/>
</dbReference>
<evidence type="ECO:0000313" key="10">
    <source>
        <dbReference type="EMBL" id="APT86772.1"/>
    </source>
</evidence>
<comment type="function">
    <text evidence="7">Catalyzes the NADPH-dependent reduction of N-acetyl-5-glutamyl phosphate to yield N-acetyl-L-glutamate 5-semialdehyde.</text>
</comment>
<dbReference type="InterPro" id="IPR036291">
    <property type="entry name" value="NAD(P)-bd_dom_sf"/>
</dbReference>
<dbReference type="PANTHER" id="PTHR32338">
    <property type="entry name" value="N-ACETYL-GAMMA-GLUTAMYL-PHOSPHATE REDUCTASE, CHLOROPLASTIC-RELATED-RELATED"/>
    <property type="match status" value="1"/>
</dbReference>
<dbReference type="UniPathway" id="UPA00068">
    <property type="reaction ID" value="UER00108"/>
</dbReference>
<name>A0A1L7CLM8_CORFL</name>
<evidence type="ECO:0000256" key="6">
    <source>
        <dbReference type="ARBA" id="ARBA00050557"/>
    </source>
</evidence>
<dbReference type="PANTHER" id="PTHR32338:SF10">
    <property type="entry name" value="N-ACETYL-GAMMA-GLUTAMYL-PHOSPHATE REDUCTASE, CHLOROPLASTIC-RELATED"/>
    <property type="match status" value="1"/>
</dbReference>